<name>A0AAW1TAA7_9CHLO</name>
<reference evidence="1 2" key="1">
    <citation type="journal article" date="2024" name="Nat. Commun.">
        <title>Phylogenomics reveals the evolutionary origins of lichenization in chlorophyte algae.</title>
        <authorList>
            <person name="Puginier C."/>
            <person name="Libourel C."/>
            <person name="Otte J."/>
            <person name="Skaloud P."/>
            <person name="Haon M."/>
            <person name="Grisel S."/>
            <person name="Petersen M."/>
            <person name="Berrin J.G."/>
            <person name="Delaux P.M."/>
            <person name="Dal Grande F."/>
            <person name="Keller J."/>
        </authorList>
    </citation>
    <scope>NUCLEOTIDE SEQUENCE [LARGE SCALE GENOMIC DNA]</scope>
    <source>
        <strain evidence="1 2">SAG 2523</strain>
    </source>
</reference>
<gene>
    <name evidence="1" type="ORF">WJX84_011769</name>
</gene>
<dbReference type="Proteomes" id="UP001485043">
    <property type="component" value="Unassembled WGS sequence"/>
</dbReference>
<dbReference type="EMBL" id="JALJOV010000222">
    <property type="protein sequence ID" value="KAK9865734.1"/>
    <property type="molecule type" value="Genomic_DNA"/>
</dbReference>
<comment type="caution">
    <text evidence="1">The sequence shown here is derived from an EMBL/GenBank/DDBJ whole genome shotgun (WGS) entry which is preliminary data.</text>
</comment>
<proteinExistence type="predicted"/>
<keyword evidence="2" id="KW-1185">Reference proteome</keyword>
<evidence type="ECO:0000313" key="1">
    <source>
        <dbReference type="EMBL" id="KAK9865734.1"/>
    </source>
</evidence>
<protein>
    <submittedName>
        <fullName evidence="1">Uncharacterized protein</fullName>
    </submittedName>
</protein>
<evidence type="ECO:0000313" key="2">
    <source>
        <dbReference type="Proteomes" id="UP001485043"/>
    </source>
</evidence>
<sequence length="337" mass="36955">MQVLFTGVESDLENYPCRSGARFEVKGRQVLLIGTSARVAQGKALLQDLFTRQNRSVLCAYCQTHAGVIDYLVTDCHDEGGSHGLGLFVRAPGTPDGVTQAAERDEELLYLDALESTQAAAIRLAMAMQTHLQFHGLRDQREILEGILQAIKQAADWTPASGGINVRLSYGQQFFYTIPSARRRIPVGEELSLDDINALEIGRDPRGIRSVFSNAVAATANDDSCAEAANEIVAIPARSLGDKDVQLSSGQRISVARLRDKQIYRATHEGEDFRLNIARVTKLDKMTSHTEVELRSEALNERLRAAAGMEGDEQMTCLHNACKLTYHLAALGEMLAI</sequence>
<organism evidence="1 2">
    <name type="scientific">Apatococcus fuscideae</name>
    <dbReference type="NCBI Taxonomy" id="2026836"/>
    <lineage>
        <taxon>Eukaryota</taxon>
        <taxon>Viridiplantae</taxon>
        <taxon>Chlorophyta</taxon>
        <taxon>core chlorophytes</taxon>
        <taxon>Trebouxiophyceae</taxon>
        <taxon>Chlorellales</taxon>
        <taxon>Chlorellaceae</taxon>
        <taxon>Apatococcus</taxon>
    </lineage>
</organism>
<accession>A0AAW1TAA7</accession>
<dbReference type="AlphaFoldDB" id="A0AAW1TAA7"/>